<comment type="caution">
    <text evidence="2">The sequence shown here is derived from an EMBL/GenBank/DDBJ whole genome shotgun (WGS) entry which is preliminary data.</text>
</comment>
<dbReference type="Pfam" id="PF13560">
    <property type="entry name" value="HTH_31"/>
    <property type="match status" value="1"/>
</dbReference>
<dbReference type="AlphaFoldDB" id="A0A841FE30"/>
<sequence length="287" mass="32013">MAGPLLTRRQLGKRLRRLREHANLSTYDVERSGRIKSRRTLNRIENGQPTSMPFTVIGGLARLYGADTAVTSELERMYRAADEPGWYEEYGQGVREGFGLFAEMEQTADRLLIFDPGLVTGLCQTDSYATALYRQHPLSDKGSIDVARSFRQRRQRDYWDRVGKHAGATTIVLGEAALLRPVGGPEVLAAQRDRLTKLGRLPQVDLRVLPLARGDHPAPDSGPFTILEFDDSLDPDVVYLESLDGCRYVEVASAVAAYREVLNVIRDHAIPVEEFPGGYFPVAQVDP</sequence>
<proteinExistence type="predicted"/>
<dbReference type="SUPFAM" id="SSF47413">
    <property type="entry name" value="lambda repressor-like DNA-binding domains"/>
    <property type="match status" value="1"/>
</dbReference>
<accession>A0A841FE30</accession>
<gene>
    <name evidence="2" type="ORF">HNR73_001615</name>
</gene>
<evidence type="ECO:0000313" key="3">
    <source>
        <dbReference type="Proteomes" id="UP000548476"/>
    </source>
</evidence>
<evidence type="ECO:0000259" key="1">
    <source>
        <dbReference type="Pfam" id="PF19054"/>
    </source>
</evidence>
<evidence type="ECO:0000313" key="2">
    <source>
        <dbReference type="EMBL" id="MBB6033765.1"/>
    </source>
</evidence>
<dbReference type="Gene3D" id="1.10.260.40">
    <property type="entry name" value="lambda repressor-like DNA-binding domains"/>
    <property type="match status" value="1"/>
</dbReference>
<feature type="domain" description="DUF5753" evidence="1">
    <location>
        <begin position="100"/>
        <end position="274"/>
    </location>
</feature>
<dbReference type="InterPro" id="IPR010982">
    <property type="entry name" value="Lambda_DNA-bd_dom_sf"/>
</dbReference>
<name>A0A841FE30_9ACTN</name>
<organism evidence="2 3">
    <name type="scientific">Phytomonospora endophytica</name>
    <dbReference type="NCBI Taxonomy" id="714109"/>
    <lineage>
        <taxon>Bacteria</taxon>
        <taxon>Bacillati</taxon>
        <taxon>Actinomycetota</taxon>
        <taxon>Actinomycetes</taxon>
        <taxon>Micromonosporales</taxon>
        <taxon>Micromonosporaceae</taxon>
        <taxon>Phytomonospora</taxon>
    </lineage>
</organism>
<dbReference type="InterPro" id="IPR001387">
    <property type="entry name" value="Cro/C1-type_HTH"/>
</dbReference>
<protein>
    <submittedName>
        <fullName evidence="2">Transcriptional regulator with XRE-family HTH domain</fullName>
    </submittedName>
</protein>
<dbReference type="CDD" id="cd00093">
    <property type="entry name" value="HTH_XRE"/>
    <property type="match status" value="1"/>
</dbReference>
<reference evidence="2 3" key="1">
    <citation type="submission" date="2020-08" db="EMBL/GenBank/DDBJ databases">
        <title>Genomic Encyclopedia of Type Strains, Phase IV (KMG-IV): sequencing the most valuable type-strain genomes for metagenomic binning, comparative biology and taxonomic classification.</title>
        <authorList>
            <person name="Goeker M."/>
        </authorList>
    </citation>
    <scope>NUCLEOTIDE SEQUENCE [LARGE SCALE GENOMIC DNA]</scope>
    <source>
        <strain evidence="2 3">YIM 65646</strain>
    </source>
</reference>
<dbReference type="InterPro" id="IPR043917">
    <property type="entry name" value="DUF5753"/>
</dbReference>
<dbReference type="GO" id="GO:0003677">
    <property type="term" value="F:DNA binding"/>
    <property type="evidence" value="ECO:0007669"/>
    <property type="project" value="InterPro"/>
</dbReference>
<dbReference type="RefSeq" id="WP_184786629.1">
    <property type="nucleotide sequence ID" value="NZ_BONT01000013.1"/>
</dbReference>
<dbReference type="Pfam" id="PF19054">
    <property type="entry name" value="DUF5753"/>
    <property type="match status" value="1"/>
</dbReference>
<dbReference type="EMBL" id="JACHGT010000003">
    <property type="protein sequence ID" value="MBB6033765.1"/>
    <property type="molecule type" value="Genomic_DNA"/>
</dbReference>
<dbReference type="Proteomes" id="UP000548476">
    <property type="component" value="Unassembled WGS sequence"/>
</dbReference>
<keyword evidence="3" id="KW-1185">Reference proteome</keyword>